<name>A0ABD3H8D8_9MARC</name>
<comment type="caution">
    <text evidence="2">The sequence shown here is derived from an EMBL/GenBank/DDBJ whole genome shotgun (WGS) entry which is preliminary data.</text>
</comment>
<evidence type="ECO:0000259" key="1">
    <source>
        <dbReference type="Pfam" id="PF13966"/>
    </source>
</evidence>
<gene>
    <name evidence="2" type="ORF">R1sor_013385</name>
</gene>
<dbReference type="InterPro" id="IPR026960">
    <property type="entry name" value="RVT-Znf"/>
</dbReference>
<keyword evidence="3" id="KW-1185">Reference proteome</keyword>
<protein>
    <recommendedName>
        <fullName evidence="1">Reverse transcriptase zinc-binding domain-containing protein</fullName>
    </recommendedName>
</protein>
<dbReference type="Proteomes" id="UP001633002">
    <property type="component" value="Unassembled WGS sequence"/>
</dbReference>
<proteinExistence type="predicted"/>
<sequence>MVRRVWSTGNLLQRDNRGVIKLIPKNEERFLLKNWRPITLLTAGRARWEAEDGILLIPINKVHGSLLLTRMLLTWNKIRALLSWDDNCGELPQHLTILQDGMLSRAGGETWRQRLAYNGIFLKEEEYVRLQRIEEWICAKTLVGKKLHELDGWIWKDDATPFRWEYKTQDWIKKIWKERDFTGYLNSKWRREDSNETWNRRWRLLWVAKVSYRRKIWIWRFLQRGYFTGTRGKGWAADLRKCYWCGQADETLEHMAWECSGLRRRKQDLKDVGLIPMAATSAMTWLDTALSSSGRDPSLLQGFGVYLAKTWEERNNLRFQNKRRRLPTLPLLKQVLIEIESFLGPRSSDRTFQLCTTAKATVAGWILTFTRNRQTQETESAGSDESIPLLQSDAQEVELTQESTAAARWQLPWETTGSHTLPLR</sequence>
<dbReference type="AlphaFoldDB" id="A0ABD3H8D8"/>
<evidence type="ECO:0000313" key="3">
    <source>
        <dbReference type="Proteomes" id="UP001633002"/>
    </source>
</evidence>
<dbReference type="Pfam" id="PF13966">
    <property type="entry name" value="zf-RVT"/>
    <property type="match status" value="1"/>
</dbReference>
<dbReference type="EMBL" id="JBJQOH010000004">
    <property type="protein sequence ID" value="KAL3687076.1"/>
    <property type="molecule type" value="Genomic_DNA"/>
</dbReference>
<organism evidence="2 3">
    <name type="scientific">Riccia sorocarpa</name>
    <dbReference type="NCBI Taxonomy" id="122646"/>
    <lineage>
        <taxon>Eukaryota</taxon>
        <taxon>Viridiplantae</taxon>
        <taxon>Streptophyta</taxon>
        <taxon>Embryophyta</taxon>
        <taxon>Marchantiophyta</taxon>
        <taxon>Marchantiopsida</taxon>
        <taxon>Marchantiidae</taxon>
        <taxon>Marchantiales</taxon>
        <taxon>Ricciaceae</taxon>
        <taxon>Riccia</taxon>
    </lineage>
</organism>
<evidence type="ECO:0000313" key="2">
    <source>
        <dbReference type="EMBL" id="KAL3687076.1"/>
    </source>
</evidence>
<reference evidence="2 3" key="1">
    <citation type="submission" date="2024-09" db="EMBL/GenBank/DDBJ databases">
        <title>Chromosome-scale assembly of Riccia sorocarpa.</title>
        <authorList>
            <person name="Paukszto L."/>
        </authorList>
    </citation>
    <scope>NUCLEOTIDE SEQUENCE [LARGE SCALE GENOMIC DNA]</scope>
    <source>
        <strain evidence="2">LP-2024</strain>
        <tissue evidence="2">Aerial parts of the thallus</tissue>
    </source>
</reference>
<accession>A0ABD3H8D8</accession>
<feature type="domain" description="Reverse transcriptase zinc-binding" evidence="1">
    <location>
        <begin position="189"/>
        <end position="260"/>
    </location>
</feature>